<dbReference type="AlphaFoldDB" id="A0AAV4UMZ0"/>
<evidence type="ECO:0000313" key="2">
    <source>
        <dbReference type="Proteomes" id="UP001054945"/>
    </source>
</evidence>
<name>A0AAV4UMZ0_CAEEX</name>
<accession>A0AAV4UMZ0</accession>
<sequence>MTRKEIYEFPSSKYDEAEEVAKLLQTCSDVFERARRNVTFYDQKRTTRIPSSEYDEAEEEVENCSRHAVTVRKDALLIIHRDLLPFFLGKENIKTRVSLGKL</sequence>
<keyword evidence="2" id="KW-1185">Reference proteome</keyword>
<gene>
    <name evidence="1" type="ORF">CEXT_566411</name>
</gene>
<comment type="caution">
    <text evidence="1">The sequence shown here is derived from an EMBL/GenBank/DDBJ whole genome shotgun (WGS) entry which is preliminary data.</text>
</comment>
<organism evidence="1 2">
    <name type="scientific">Caerostris extrusa</name>
    <name type="common">Bark spider</name>
    <name type="synonym">Caerostris bankana</name>
    <dbReference type="NCBI Taxonomy" id="172846"/>
    <lineage>
        <taxon>Eukaryota</taxon>
        <taxon>Metazoa</taxon>
        <taxon>Ecdysozoa</taxon>
        <taxon>Arthropoda</taxon>
        <taxon>Chelicerata</taxon>
        <taxon>Arachnida</taxon>
        <taxon>Araneae</taxon>
        <taxon>Araneomorphae</taxon>
        <taxon>Entelegynae</taxon>
        <taxon>Araneoidea</taxon>
        <taxon>Araneidae</taxon>
        <taxon>Caerostris</taxon>
    </lineage>
</organism>
<reference evidence="1 2" key="1">
    <citation type="submission" date="2021-06" db="EMBL/GenBank/DDBJ databases">
        <title>Caerostris extrusa draft genome.</title>
        <authorList>
            <person name="Kono N."/>
            <person name="Arakawa K."/>
        </authorList>
    </citation>
    <scope>NUCLEOTIDE SEQUENCE [LARGE SCALE GENOMIC DNA]</scope>
</reference>
<dbReference type="EMBL" id="BPLR01013167">
    <property type="protein sequence ID" value="GIY59133.1"/>
    <property type="molecule type" value="Genomic_DNA"/>
</dbReference>
<proteinExistence type="predicted"/>
<protein>
    <submittedName>
        <fullName evidence="1">Uncharacterized protein</fullName>
    </submittedName>
</protein>
<dbReference type="Proteomes" id="UP001054945">
    <property type="component" value="Unassembled WGS sequence"/>
</dbReference>
<evidence type="ECO:0000313" key="1">
    <source>
        <dbReference type="EMBL" id="GIY59133.1"/>
    </source>
</evidence>